<dbReference type="InterPro" id="IPR032687">
    <property type="entry name" value="AraC-type_N"/>
</dbReference>
<dbReference type="InterPro" id="IPR018060">
    <property type="entry name" value="HTH_AraC"/>
</dbReference>
<keyword evidence="1" id="KW-0805">Transcription regulation</keyword>
<dbReference type="SMART" id="SM00342">
    <property type="entry name" value="HTH_ARAC"/>
    <property type="match status" value="1"/>
</dbReference>
<name>A0A0W1AN15_9GAMM</name>
<dbReference type="PATRIC" id="fig|66969.6.peg.584"/>
<dbReference type="RefSeq" id="WP_058479384.1">
    <property type="nucleotide sequence ID" value="NZ_CAAAIQ010000018.1"/>
</dbReference>
<dbReference type="Pfam" id="PF12625">
    <property type="entry name" value="Arabinose_bd"/>
    <property type="match status" value="1"/>
</dbReference>
<dbReference type="PANTHER" id="PTHR47894:SF1">
    <property type="entry name" value="HTH-TYPE TRANSCRIPTIONAL REGULATOR VQSM"/>
    <property type="match status" value="1"/>
</dbReference>
<dbReference type="InterPro" id="IPR020449">
    <property type="entry name" value="Tscrpt_reg_AraC-type_HTH"/>
</dbReference>
<feature type="domain" description="HTH araC/xylS-type" evidence="4">
    <location>
        <begin position="230"/>
        <end position="331"/>
    </location>
</feature>
<dbReference type="SUPFAM" id="SSF46689">
    <property type="entry name" value="Homeodomain-like"/>
    <property type="match status" value="1"/>
</dbReference>
<proteinExistence type="predicted"/>
<evidence type="ECO:0000256" key="2">
    <source>
        <dbReference type="ARBA" id="ARBA00023125"/>
    </source>
</evidence>
<accession>A0A0W1AN15</accession>
<dbReference type="PRINTS" id="PR00032">
    <property type="entry name" value="HTHARAC"/>
</dbReference>
<reference evidence="5 6" key="1">
    <citation type="submission" date="2015-11" db="EMBL/GenBank/DDBJ databases">
        <title>Genomic analysis of 38 Legionella species identifies large and diverse effector repertoires.</title>
        <authorList>
            <person name="Burstein D."/>
            <person name="Amaro F."/>
            <person name="Zusman T."/>
            <person name="Lifshitz Z."/>
            <person name="Cohen O."/>
            <person name="Gilbert J.A."/>
            <person name="Pupko T."/>
            <person name="Shuman H.A."/>
            <person name="Segal G."/>
        </authorList>
    </citation>
    <scope>NUCLEOTIDE SEQUENCE [LARGE SCALE GENOMIC DNA]</scope>
    <source>
        <strain evidence="5 6">ATCC 51914</strain>
    </source>
</reference>
<protein>
    <submittedName>
        <fullName evidence="5">Transcriptional regulator OruR, AraC family</fullName>
    </submittedName>
</protein>
<dbReference type="Proteomes" id="UP000054729">
    <property type="component" value="Unassembled WGS sequence"/>
</dbReference>
<dbReference type="PANTHER" id="PTHR47894">
    <property type="entry name" value="HTH-TYPE TRANSCRIPTIONAL REGULATOR GADX"/>
    <property type="match status" value="1"/>
</dbReference>
<sequence>MEKVLAANYLSAMEKCLEQLGIDHFLDKMGFDQSKLQDPNAYINLDELKRVVQEAYQLSRCPHLGIMYGSAVSILNHGFVGYAAMSSPTFGSAIQTVLSYLNTRTSLVSIELQASTPSKNSYVTIKVNTVDELLILFFTEAVIAHIINMRQFLTNCREPPLKIELQYSKPDYVDKYESLFQSCLVFNAEETRFWIREEELQYPIQFADDASYQLAKKQLEEIKSQLFLKDDLVSKIKTILLNENLHQSSMETVAKQLCMTSRTLRRRLISMGVTYQELLDELREQKAKKFLLNNKLSITEISFLLGFQDTSNFSKAFKRWTGLSPTDYREQHGIH</sequence>
<organism evidence="5 6">
    <name type="scientific">Legionella waltersii</name>
    <dbReference type="NCBI Taxonomy" id="66969"/>
    <lineage>
        <taxon>Bacteria</taxon>
        <taxon>Pseudomonadati</taxon>
        <taxon>Pseudomonadota</taxon>
        <taxon>Gammaproteobacteria</taxon>
        <taxon>Legionellales</taxon>
        <taxon>Legionellaceae</taxon>
        <taxon>Legionella</taxon>
    </lineage>
</organism>
<evidence type="ECO:0000259" key="4">
    <source>
        <dbReference type="PROSITE" id="PS01124"/>
    </source>
</evidence>
<dbReference type="PROSITE" id="PS01124">
    <property type="entry name" value="HTH_ARAC_FAMILY_2"/>
    <property type="match status" value="1"/>
</dbReference>
<dbReference type="Pfam" id="PF12833">
    <property type="entry name" value="HTH_18"/>
    <property type="match status" value="1"/>
</dbReference>
<dbReference type="Gene3D" id="1.10.10.60">
    <property type="entry name" value="Homeodomain-like"/>
    <property type="match status" value="1"/>
</dbReference>
<evidence type="ECO:0000256" key="3">
    <source>
        <dbReference type="ARBA" id="ARBA00023163"/>
    </source>
</evidence>
<keyword evidence="6" id="KW-1185">Reference proteome</keyword>
<comment type="caution">
    <text evidence="5">The sequence shown here is derived from an EMBL/GenBank/DDBJ whole genome shotgun (WGS) entry which is preliminary data.</text>
</comment>
<dbReference type="GO" id="GO:0005829">
    <property type="term" value="C:cytosol"/>
    <property type="evidence" value="ECO:0007669"/>
    <property type="project" value="TreeGrafter"/>
</dbReference>
<keyword evidence="2" id="KW-0238">DNA-binding</keyword>
<dbReference type="AlphaFoldDB" id="A0A0W1AN15"/>
<dbReference type="STRING" id="66969.Lwal_0545"/>
<dbReference type="InterPro" id="IPR009057">
    <property type="entry name" value="Homeodomain-like_sf"/>
</dbReference>
<dbReference type="OrthoDB" id="5722175at2"/>
<keyword evidence="3" id="KW-0804">Transcription</keyword>
<evidence type="ECO:0000313" key="6">
    <source>
        <dbReference type="Proteomes" id="UP000054729"/>
    </source>
</evidence>
<dbReference type="GO" id="GO:0000976">
    <property type="term" value="F:transcription cis-regulatory region binding"/>
    <property type="evidence" value="ECO:0007669"/>
    <property type="project" value="TreeGrafter"/>
</dbReference>
<dbReference type="EMBL" id="LNZB01000009">
    <property type="protein sequence ID" value="KTD82616.1"/>
    <property type="molecule type" value="Genomic_DNA"/>
</dbReference>
<evidence type="ECO:0000313" key="5">
    <source>
        <dbReference type="EMBL" id="KTD82616.1"/>
    </source>
</evidence>
<evidence type="ECO:0000256" key="1">
    <source>
        <dbReference type="ARBA" id="ARBA00023015"/>
    </source>
</evidence>
<gene>
    <name evidence="5" type="ORF">Lwal_0545</name>
</gene>
<dbReference type="GO" id="GO:0003700">
    <property type="term" value="F:DNA-binding transcription factor activity"/>
    <property type="evidence" value="ECO:0007669"/>
    <property type="project" value="InterPro"/>
</dbReference>